<dbReference type="SUPFAM" id="SSF82704">
    <property type="entry name" value="AlbA-like"/>
    <property type="match status" value="1"/>
</dbReference>
<protein>
    <submittedName>
        <fullName evidence="2">Uncharacterized protein</fullName>
    </submittedName>
</protein>
<dbReference type="GO" id="GO:0003676">
    <property type="term" value="F:nucleic acid binding"/>
    <property type="evidence" value="ECO:0007669"/>
    <property type="project" value="InterPro"/>
</dbReference>
<gene>
    <name evidence="2" type="ORF">EC973_006136</name>
</gene>
<feature type="compositionally biased region" description="Low complexity" evidence="1">
    <location>
        <begin position="28"/>
        <end position="53"/>
    </location>
</feature>
<evidence type="ECO:0000313" key="2">
    <source>
        <dbReference type="EMBL" id="KAF7728456.1"/>
    </source>
</evidence>
<feature type="compositionally biased region" description="Basic and acidic residues" evidence="1">
    <location>
        <begin position="54"/>
        <end position="67"/>
    </location>
</feature>
<sequence length="155" mass="17427">MLNPFANEFKPSTIPVEPISKTRDKKQQQPSSAKQKQKSQSQGESSRQAQSSRQSERTLKKATKQKDSLPTSPIHRMNEPAKFITIEQEIEPLLIQPEHEKNTLIHGYEPYLAWIEQSLKAFGTVTVVGMGRAIVDVVSLTTILQHRGIGEHEGN</sequence>
<accession>A0A8H7ESJ1</accession>
<keyword evidence="3" id="KW-1185">Reference proteome</keyword>
<feature type="region of interest" description="Disordered" evidence="1">
    <location>
        <begin position="1"/>
        <end position="80"/>
    </location>
</feature>
<reference evidence="2" key="1">
    <citation type="submission" date="2020-01" db="EMBL/GenBank/DDBJ databases">
        <title>Genome Sequencing of Three Apophysomyces-Like Fungal Strains Confirms a Novel Fungal Genus in the Mucoromycota with divergent Burkholderia-like Endosymbiotic Bacteria.</title>
        <authorList>
            <person name="Stajich J.E."/>
            <person name="Macias A.M."/>
            <person name="Carter-House D."/>
            <person name="Lovett B."/>
            <person name="Kasson L.R."/>
            <person name="Berry K."/>
            <person name="Grigoriev I."/>
            <person name="Chang Y."/>
            <person name="Spatafora J."/>
            <person name="Kasson M.T."/>
        </authorList>
    </citation>
    <scope>NUCLEOTIDE SEQUENCE</scope>
    <source>
        <strain evidence="2">NRRL A-21654</strain>
    </source>
</reference>
<organism evidence="2 3">
    <name type="scientific">Apophysomyces ossiformis</name>
    <dbReference type="NCBI Taxonomy" id="679940"/>
    <lineage>
        <taxon>Eukaryota</taxon>
        <taxon>Fungi</taxon>
        <taxon>Fungi incertae sedis</taxon>
        <taxon>Mucoromycota</taxon>
        <taxon>Mucoromycotina</taxon>
        <taxon>Mucoromycetes</taxon>
        <taxon>Mucorales</taxon>
        <taxon>Mucorineae</taxon>
        <taxon>Mucoraceae</taxon>
        <taxon>Apophysomyces</taxon>
    </lineage>
</organism>
<dbReference type="AlphaFoldDB" id="A0A8H7ESJ1"/>
<dbReference type="InterPro" id="IPR036882">
    <property type="entry name" value="Alba-like_dom_sf"/>
</dbReference>
<evidence type="ECO:0000256" key="1">
    <source>
        <dbReference type="SAM" id="MobiDB-lite"/>
    </source>
</evidence>
<dbReference type="OrthoDB" id="2269081at2759"/>
<evidence type="ECO:0000313" key="3">
    <source>
        <dbReference type="Proteomes" id="UP000605846"/>
    </source>
</evidence>
<dbReference type="Proteomes" id="UP000605846">
    <property type="component" value="Unassembled WGS sequence"/>
</dbReference>
<name>A0A8H7ESJ1_9FUNG</name>
<proteinExistence type="predicted"/>
<comment type="caution">
    <text evidence="2">The sequence shown here is derived from an EMBL/GenBank/DDBJ whole genome shotgun (WGS) entry which is preliminary data.</text>
</comment>
<dbReference type="EMBL" id="JABAYA010000037">
    <property type="protein sequence ID" value="KAF7728456.1"/>
    <property type="molecule type" value="Genomic_DNA"/>
</dbReference>